<proteinExistence type="inferred from homology"/>
<keyword evidence="13 16" id="KW-0675">Receptor</keyword>
<name>A0A8T3DMY3_9TELE</name>
<evidence type="ECO:0000256" key="12">
    <source>
        <dbReference type="ARBA" id="ARBA00023157"/>
    </source>
</evidence>
<evidence type="ECO:0000256" key="9">
    <source>
        <dbReference type="ARBA" id="ARBA00022989"/>
    </source>
</evidence>
<organism evidence="18 19">
    <name type="scientific">Albula goreensis</name>
    <dbReference type="NCBI Taxonomy" id="1534307"/>
    <lineage>
        <taxon>Eukaryota</taxon>
        <taxon>Metazoa</taxon>
        <taxon>Chordata</taxon>
        <taxon>Craniata</taxon>
        <taxon>Vertebrata</taxon>
        <taxon>Euteleostomi</taxon>
        <taxon>Actinopterygii</taxon>
        <taxon>Neopterygii</taxon>
        <taxon>Teleostei</taxon>
        <taxon>Albuliformes</taxon>
        <taxon>Albulidae</taxon>
        <taxon>Albula</taxon>
    </lineage>
</organism>
<keyword evidence="8 16" id="KW-0130">Cell adhesion</keyword>
<dbReference type="SUPFAM" id="SSF69318">
    <property type="entry name" value="Integrin alpha N-terminal domain"/>
    <property type="match status" value="1"/>
</dbReference>
<evidence type="ECO:0000256" key="5">
    <source>
        <dbReference type="ARBA" id="ARBA00022729"/>
    </source>
</evidence>
<dbReference type="GO" id="GO:0098609">
    <property type="term" value="P:cell-cell adhesion"/>
    <property type="evidence" value="ECO:0007669"/>
    <property type="project" value="TreeGrafter"/>
</dbReference>
<evidence type="ECO:0000313" key="19">
    <source>
        <dbReference type="Proteomes" id="UP000829720"/>
    </source>
</evidence>
<dbReference type="SMART" id="SM00191">
    <property type="entry name" value="Int_alpha"/>
    <property type="match status" value="5"/>
</dbReference>
<dbReference type="InterPro" id="IPR013649">
    <property type="entry name" value="Integrin_alpha_Ig-like_1"/>
</dbReference>
<feature type="domain" description="VWFA" evidence="17">
    <location>
        <begin position="153"/>
        <end position="332"/>
    </location>
</feature>
<keyword evidence="3 16" id="KW-0812">Transmembrane</keyword>
<dbReference type="OrthoDB" id="5317514at2759"/>
<dbReference type="PROSITE" id="PS50234">
    <property type="entry name" value="VWFA"/>
    <property type="match status" value="1"/>
</dbReference>
<evidence type="ECO:0000256" key="16">
    <source>
        <dbReference type="RuleBase" id="RU003762"/>
    </source>
</evidence>
<dbReference type="EMBL" id="JAERUA010000008">
    <property type="protein sequence ID" value="KAI1896328.1"/>
    <property type="molecule type" value="Genomic_DNA"/>
</dbReference>
<dbReference type="GO" id="GO:0005178">
    <property type="term" value="F:integrin binding"/>
    <property type="evidence" value="ECO:0007669"/>
    <property type="project" value="TreeGrafter"/>
</dbReference>
<evidence type="ECO:0000256" key="3">
    <source>
        <dbReference type="ARBA" id="ARBA00022692"/>
    </source>
</evidence>
<dbReference type="InterPro" id="IPR013519">
    <property type="entry name" value="Int_alpha_beta-p"/>
</dbReference>
<evidence type="ECO:0000256" key="11">
    <source>
        <dbReference type="ARBA" id="ARBA00023136"/>
    </source>
</evidence>
<dbReference type="InterPro" id="IPR002035">
    <property type="entry name" value="VWF_A"/>
</dbReference>
<dbReference type="SUPFAM" id="SSF53300">
    <property type="entry name" value="vWA-like"/>
    <property type="match status" value="1"/>
</dbReference>
<dbReference type="Gene3D" id="2.130.10.130">
    <property type="entry name" value="Integrin alpha, N-terminal"/>
    <property type="match status" value="2"/>
</dbReference>
<evidence type="ECO:0000256" key="13">
    <source>
        <dbReference type="ARBA" id="ARBA00023170"/>
    </source>
</evidence>
<dbReference type="InterPro" id="IPR028994">
    <property type="entry name" value="Integrin_alpha_N"/>
</dbReference>
<feature type="repeat" description="FG-GAP" evidence="15">
    <location>
        <begin position="443"/>
        <end position="505"/>
    </location>
</feature>
<gene>
    <name evidence="18" type="ORF">AGOR_G00093650</name>
</gene>
<keyword evidence="19" id="KW-1185">Reference proteome</keyword>
<dbReference type="Gene3D" id="2.60.40.1510">
    <property type="entry name" value="ntegrin, alpha v. Chain A, domain 3"/>
    <property type="match status" value="1"/>
</dbReference>
<keyword evidence="14" id="KW-0325">Glycoprotein</keyword>
<keyword evidence="10 16" id="KW-0401">Integrin</keyword>
<feature type="repeat" description="FG-GAP" evidence="15">
    <location>
        <begin position="569"/>
        <end position="629"/>
    </location>
</feature>
<evidence type="ECO:0000256" key="10">
    <source>
        <dbReference type="ARBA" id="ARBA00023037"/>
    </source>
</evidence>
<dbReference type="InterPro" id="IPR048285">
    <property type="entry name" value="Integrin_alpha_Ig-like_2"/>
</dbReference>
<dbReference type="GO" id="GO:0033627">
    <property type="term" value="P:cell adhesion mediated by integrin"/>
    <property type="evidence" value="ECO:0007669"/>
    <property type="project" value="TreeGrafter"/>
</dbReference>
<evidence type="ECO:0000256" key="2">
    <source>
        <dbReference type="ARBA" id="ARBA00008054"/>
    </source>
</evidence>
<dbReference type="SMART" id="SM00327">
    <property type="entry name" value="VWA"/>
    <property type="match status" value="1"/>
</dbReference>
<evidence type="ECO:0000313" key="18">
    <source>
        <dbReference type="EMBL" id="KAI1896328.1"/>
    </source>
</evidence>
<evidence type="ECO:0000256" key="15">
    <source>
        <dbReference type="PROSITE-ProRule" id="PRU00803"/>
    </source>
</evidence>
<keyword evidence="9 16" id="KW-1133">Transmembrane helix</keyword>
<comment type="similarity">
    <text evidence="2 16">Belongs to the integrin alpha chain family.</text>
</comment>
<dbReference type="Gene3D" id="3.40.50.410">
    <property type="entry name" value="von Willebrand factor, type A domain"/>
    <property type="match status" value="1"/>
</dbReference>
<accession>A0A8T3DMY3</accession>
<evidence type="ECO:0000256" key="4">
    <source>
        <dbReference type="ARBA" id="ARBA00022723"/>
    </source>
</evidence>
<dbReference type="Gene3D" id="1.20.5.930">
    <property type="entry name" value="Bicelle-embedded integrin alpha(iib) transmembrane segment"/>
    <property type="match status" value="1"/>
</dbReference>
<dbReference type="InterPro" id="IPR036465">
    <property type="entry name" value="vWFA_dom_sf"/>
</dbReference>
<dbReference type="Pfam" id="PF00092">
    <property type="entry name" value="VWA"/>
    <property type="match status" value="1"/>
</dbReference>
<keyword evidence="5 16" id="KW-0732">Signal</keyword>
<reference evidence="18" key="1">
    <citation type="submission" date="2021-01" db="EMBL/GenBank/DDBJ databases">
        <authorList>
            <person name="Zahm M."/>
            <person name="Roques C."/>
            <person name="Cabau C."/>
            <person name="Klopp C."/>
            <person name="Donnadieu C."/>
            <person name="Jouanno E."/>
            <person name="Lampietro C."/>
            <person name="Louis A."/>
            <person name="Herpin A."/>
            <person name="Echchiki A."/>
            <person name="Berthelot C."/>
            <person name="Parey E."/>
            <person name="Roest-Crollius H."/>
            <person name="Braasch I."/>
            <person name="Postlethwait J."/>
            <person name="Bobe J."/>
            <person name="Montfort J."/>
            <person name="Bouchez O."/>
            <person name="Begum T."/>
            <person name="Mejri S."/>
            <person name="Adams A."/>
            <person name="Chen W.-J."/>
            <person name="Guiguen Y."/>
        </authorList>
    </citation>
    <scope>NUCLEOTIDE SEQUENCE</scope>
    <source>
        <tissue evidence="18">Blood</tissue>
    </source>
</reference>
<dbReference type="PANTHER" id="PTHR23220:SF118">
    <property type="entry name" value="INTEGRIN ALPHA-X"/>
    <property type="match status" value="1"/>
</dbReference>
<protein>
    <recommendedName>
        <fullName evidence="17">VWFA domain-containing protein</fullName>
    </recommendedName>
</protein>
<dbReference type="Pfam" id="PF08441">
    <property type="entry name" value="Integrin_A_Ig_1"/>
    <property type="match status" value="1"/>
</dbReference>
<keyword evidence="6" id="KW-0677">Repeat</keyword>
<keyword evidence="12" id="KW-1015">Disulfide bond</keyword>
<dbReference type="GO" id="GO:0008305">
    <property type="term" value="C:integrin complex"/>
    <property type="evidence" value="ECO:0007669"/>
    <property type="project" value="InterPro"/>
</dbReference>
<evidence type="ECO:0000256" key="7">
    <source>
        <dbReference type="ARBA" id="ARBA00022837"/>
    </source>
</evidence>
<feature type="transmembrane region" description="Helical" evidence="16">
    <location>
        <begin position="1089"/>
        <end position="1112"/>
    </location>
</feature>
<evidence type="ECO:0000256" key="8">
    <source>
        <dbReference type="ARBA" id="ARBA00022889"/>
    </source>
</evidence>
<dbReference type="InterPro" id="IPR048633">
    <property type="entry name" value="ITGAX-like_Ig_3"/>
</dbReference>
<dbReference type="InterPro" id="IPR000413">
    <property type="entry name" value="Integrin_alpha"/>
</dbReference>
<dbReference type="PRINTS" id="PR00453">
    <property type="entry name" value="VWFADOMAIN"/>
</dbReference>
<dbReference type="GO" id="GO:0007160">
    <property type="term" value="P:cell-matrix adhesion"/>
    <property type="evidence" value="ECO:0007669"/>
    <property type="project" value="TreeGrafter"/>
</dbReference>
<dbReference type="Pfam" id="PF21520">
    <property type="entry name" value="ITGAX-like_Ig_3"/>
    <property type="match status" value="1"/>
</dbReference>
<evidence type="ECO:0000256" key="6">
    <source>
        <dbReference type="ARBA" id="ARBA00022737"/>
    </source>
</evidence>
<keyword evidence="4" id="KW-0479">Metal-binding</keyword>
<evidence type="ECO:0000256" key="14">
    <source>
        <dbReference type="ARBA" id="ARBA00023180"/>
    </source>
</evidence>
<evidence type="ECO:0000256" key="1">
    <source>
        <dbReference type="ARBA" id="ARBA00004479"/>
    </source>
</evidence>
<dbReference type="InterPro" id="IPR013517">
    <property type="entry name" value="FG-GAP"/>
</dbReference>
<dbReference type="PROSITE" id="PS51470">
    <property type="entry name" value="FG_GAP"/>
    <property type="match status" value="3"/>
</dbReference>
<feature type="repeat" description="FG-GAP" evidence="15">
    <location>
        <begin position="508"/>
        <end position="565"/>
    </location>
</feature>
<dbReference type="Gene3D" id="2.60.40.1530">
    <property type="entry name" value="ntegrin, alpha v. Chain A, domain 4"/>
    <property type="match status" value="1"/>
</dbReference>
<dbReference type="GO" id="GO:0007229">
    <property type="term" value="P:integrin-mediated signaling pathway"/>
    <property type="evidence" value="ECO:0007669"/>
    <property type="project" value="UniProtKB-KW"/>
</dbReference>
<dbReference type="PRINTS" id="PR01185">
    <property type="entry name" value="INTEGRINA"/>
</dbReference>
<sequence>MNRVVILTLYLCTVFQPADPFNVDTAAWKSFSSSATEFGYRVIQTTTESVLVSAPLTYNQNNIGSVYNCLVGSSTCSEISIPVPSHAVNLSLGLSMAKDPKSSKTVVCGPTISRQCTFITTYNGMCFQLNEQFQEVPGSGLPPTLRDCPGGTDIVFLMDGSGSVAPLDFAKMKTFVLNLIEKLLGRNSLFAVMQYSSRFNVVFDFKDFQRNSHDWRNKINSIIQQQGGTQTGTAILKVVNELFGPSHGHRPKVNKVLVVITDGESQDSNTLKSAIQLAANTGIIRYAIGVGNAFRPYSQGRLELELIASKPTVKHMFQVNNFQALDNLKETLEKNIFAIEGTQTSGQSFEMELAQEGFSTSLLPSGEILMGAVGSFDWNGGYQKFQTGTATPNPSVFPSSKTDSDSYLGYSMAVAETNRQTYIIVGAPRYQHAGRVVVFHRDVKMKELESEQIGSYFGAEVCTVDLNSDSKTDLLLISAPMYIDKQTNSEGKVYVCIFQSRPGVACSNVALVGMPGVKGRFGASLSALADLTGDGISEVAVGAPLENNGQGSVYIFSGMTGGVTPTYSQRIESSTAQSGLRYFGQSVSGSLDQSGDRLTDIAVGSKGKVLLFRSRPVVSVDAMVSFSPSKIPVIECGKTTPITANVCFSMQRRTKDTIGDLKARVAYTLKLDATRSHFRAYFIATNRTLDKDITLTLSKQCDNIGFFIADCPEDALNPLSNELKFSFEGLPSNEPASQGLSPILHPKSPTTAYYPLDFEIDCGPDNTCIDDLKVDFNFSGASEVKLGIALVLNVTVTVENRGENSYNTHVLFTYPEGLSYRRVTVVQEPTSRATVQCDSEDGTSMPKSACYVNKPIFKSNGRVIFIISFGIDANSHFGQTVTFTANATSGNERHITKENFKTAKIGVKYNIYVLIKGLEETTSYINFTAGKNDVKKSVLHSYEVVNYIRDLDASVIFRVPIKLGDKNIWSNVSSIQIPGCLTETDEKPNVTNFVEKLEKNPTVDCTVSVCRVIRCNEYFRKDYKYSYNISGEVSSAWIEQTELISLTLVSKAVLDYDQKQYIFTSSSSQNSPPVTEVATRVEVFSEADFTVHIIGSAVGGLLLLALITAGLYKAGFFKSQYQSMMESAGEADGGTGAEDGAAPAQ</sequence>
<dbReference type="InterPro" id="IPR032695">
    <property type="entry name" value="Integrin_dom_sf"/>
</dbReference>
<dbReference type="AlphaFoldDB" id="A0A8T3DMY3"/>
<dbReference type="Pfam" id="PF20805">
    <property type="entry name" value="Integrin_A_Ig_2"/>
    <property type="match status" value="1"/>
</dbReference>
<dbReference type="SUPFAM" id="SSF69179">
    <property type="entry name" value="Integrin domains"/>
    <property type="match status" value="2"/>
</dbReference>
<feature type="chain" id="PRO_5035959208" description="VWFA domain-containing protein" evidence="16">
    <location>
        <begin position="21"/>
        <end position="1145"/>
    </location>
</feature>
<keyword evidence="11 16" id="KW-0472">Membrane</keyword>
<comment type="caution">
    <text evidence="18">The sequence shown here is derived from an EMBL/GenBank/DDBJ whole genome shotgun (WGS) entry which is preliminary data.</text>
</comment>
<evidence type="ECO:0000259" key="17">
    <source>
        <dbReference type="PROSITE" id="PS50234"/>
    </source>
</evidence>
<dbReference type="GO" id="GO:0046872">
    <property type="term" value="F:metal ion binding"/>
    <property type="evidence" value="ECO:0007669"/>
    <property type="project" value="UniProtKB-KW"/>
</dbReference>
<dbReference type="Proteomes" id="UP000829720">
    <property type="component" value="Unassembled WGS sequence"/>
</dbReference>
<feature type="signal peptide" evidence="16">
    <location>
        <begin position="1"/>
        <end position="20"/>
    </location>
</feature>
<dbReference type="Pfam" id="PF01839">
    <property type="entry name" value="FG-GAP"/>
    <property type="match status" value="2"/>
</dbReference>
<dbReference type="Gene3D" id="2.60.40.1460">
    <property type="entry name" value="Integrin domains. Chain A, domain 2"/>
    <property type="match status" value="1"/>
</dbReference>
<keyword evidence="7" id="KW-0106">Calcium</keyword>
<dbReference type="GO" id="GO:0009897">
    <property type="term" value="C:external side of plasma membrane"/>
    <property type="evidence" value="ECO:0007669"/>
    <property type="project" value="TreeGrafter"/>
</dbReference>
<dbReference type="PANTHER" id="PTHR23220">
    <property type="entry name" value="INTEGRIN ALPHA"/>
    <property type="match status" value="1"/>
</dbReference>
<comment type="subcellular location">
    <subcellularLocation>
        <location evidence="1 16">Membrane</location>
        <topology evidence="1 16">Single-pass type I membrane protein</topology>
    </subcellularLocation>
</comment>